<organism evidence="2 3">
    <name type="scientific">Stenotrophomonas phage Pokken</name>
    <dbReference type="NCBI Taxonomy" id="2596674"/>
    <lineage>
        <taxon>Viruses</taxon>
        <taxon>Duplodnaviria</taxon>
        <taxon>Heunggongvirae</taxon>
        <taxon>Uroviricota</taxon>
        <taxon>Caudoviricetes</taxon>
        <taxon>Schitoviridae</taxon>
        <taxon>Pokkenvirus</taxon>
        <taxon>Pokkenvirus pokken</taxon>
    </lineage>
</organism>
<dbReference type="Pfam" id="PF13538">
    <property type="entry name" value="UvrD_C_2"/>
    <property type="match status" value="1"/>
</dbReference>
<proteinExistence type="predicted"/>
<sequence length="436" mass="49679">MDQVQELSLNQGQQAAADGFFEFLMDPSQKELIISGAGGVGKTYTMGYLIDEVMPRYYDACQLAGIKPKYHDVVMTATTNKAAAVLAEATNRPTQTVHSYFDLTVSQNFKTGTTDLKRKKIWTCKTNTIIFIDECSMIDRELHREILDGTLNCKIVYVGDHNQLAPIKEELSPIYNHRLPFYNLTQQMRTSDADLQALNQQLRDTVETGVFRPIQIKPGIIDSYDGHQMEACFKQLFSTQNRDARVMAYTNNRVIEYNNYIRNLRGLHGPYQVGELLVSNSATELGKGEMLSVEEEVEVMRVDMTTQSITIDHDRGVTLDVWLMDLKSSYGYYADVAVPADRGHWEQLIKWYQKQKEWATYFHLKNMYADLRPRDACTVHKAQGGTYKTAIIDLDDISNCRDPRVAARLLYVAFSRAKEHVIVYGDLAEKFGGLVR</sequence>
<accession>A0A5B9N4Z9</accession>
<evidence type="ECO:0000259" key="1">
    <source>
        <dbReference type="Pfam" id="PF13538"/>
    </source>
</evidence>
<protein>
    <submittedName>
        <fullName evidence="2">DNA helicase</fullName>
    </submittedName>
</protein>
<dbReference type="GO" id="GO:0004386">
    <property type="term" value="F:helicase activity"/>
    <property type="evidence" value="ECO:0007669"/>
    <property type="project" value="UniProtKB-KW"/>
</dbReference>
<dbReference type="CDD" id="cd18809">
    <property type="entry name" value="SF1_C_RecD"/>
    <property type="match status" value="1"/>
</dbReference>
<keyword evidence="2" id="KW-0067">ATP-binding</keyword>
<dbReference type="EMBL" id="MN062186">
    <property type="protein sequence ID" value="QEG09277.1"/>
    <property type="molecule type" value="Genomic_DNA"/>
</dbReference>
<evidence type="ECO:0000313" key="3">
    <source>
        <dbReference type="Proteomes" id="UP000324257"/>
    </source>
</evidence>
<dbReference type="PANTHER" id="PTHR43788">
    <property type="entry name" value="DNA2/NAM7 HELICASE FAMILY MEMBER"/>
    <property type="match status" value="1"/>
</dbReference>
<gene>
    <name evidence="2" type="ORF">CPT_Pokken_059</name>
</gene>
<keyword evidence="2" id="KW-0547">Nucleotide-binding</keyword>
<keyword evidence="3" id="KW-1185">Reference proteome</keyword>
<dbReference type="Proteomes" id="UP000324257">
    <property type="component" value="Segment"/>
</dbReference>
<dbReference type="InterPro" id="IPR050534">
    <property type="entry name" value="Coronavir_polyprotein_1ab"/>
</dbReference>
<reference evidence="3" key="1">
    <citation type="submission" date="2019-06" db="EMBL/GenBank/DDBJ databases">
        <title>The complete genome of Stenotrophomonas phage Pokken.</title>
        <authorList>
            <person name="Hayden A."/>
            <person name="Martinez N."/>
            <person name="Moreland R."/>
            <person name="Liu M."/>
            <person name="Gonzalez C.F."/>
            <person name="Ramsey J."/>
        </authorList>
    </citation>
    <scope>NUCLEOTIDE SEQUENCE [LARGE SCALE GENOMIC DNA]</scope>
</reference>
<dbReference type="InterPro" id="IPR027785">
    <property type="entry name" value="UvrD-like_helicase_C"/>
</dbReference>
<dbReference type="SUPFAM" id="SSF52540">
    <property type="entry name" value="P-loop containing nucleoside triphosphate hydrolases"/>
    <property type="match status" value="1"/>
</dbReference>
<name>A0A5B9N4Z9_9CAUD</name>
<dbReference type="Gene3D" id="3.40.50.300">
    <property type="entry name" value="P-loop containing nucleotide triphosphate hydrolases"/>
    <property type="match status" value="2"/>
</dbReference>
<evidence type="ECO:0000313" key="2">
    <source>
        <dbReference type="EMBL" id="QEG09277.1"/>
    </source>
</evidence>
<keyword evidence="2" id="KW-0347">Helicase</keyword>
<feature type="domain" description="UvrD-like helicase C-terminal" evidence="1">
    <location>
        <begin position="376"/>
        <end position="424"/>
    </location>
</feature>
<dbReference type="InterPro" id="IPR027417">
    <property type="entry name" value="P-loop_NTPase"/>
</dbReference>
<keyword evidence="2" id="KW-0378">Hydrolase</keyword>
<dbReference type="Pfam" id="PF13604">
    <property type="entry name" value="AAA_30"/>
    <property type="match status" value="1"/>
</dbReference>